<dbReference type="HOGENOM" id="CLU_112329_1_1_12"/>
<sequence>MQMGDIKLGMVTKETIHEHLVLRNLLKMYCYEWSQYNTLEVNADGNFAFETCASDYWTKEGYHALLISVHGTWAGFVLFDKEGLIVHKDYDYSLAEFFVMYTYRRGGVGRYVAKYLFDSFPGTWEIGYHPKNTPSVYFWDKVVNEYTNGAYEVRRSCPENKYHDGTLGDVLSFNSCTSRMSER</sequence>
<reference evidence="2" key="1">
    <citation type="submission" date="2011-02" db="EMBL/GenBank/DDBJ databases">
        <title>Complete sequence of Spirochaeta sp. Buddy.</title>
        <authorList>
            <person name="Lucas S."/>
            <person name="Copeland A."/>
            <person name="Lapidus A."/>
            <person name="Cheng J.-F."/>
            <person name="Goodwin L."/>
            <person name="Pitluck S."/>
            <person name="Zeytun A."/>
            <person name="Detter J.C."/>
            <person name="Han C."/>
            <person name="Tapia R."/>
            <person name="Land M."/>
            <person name="Hauser L."/>
            <person name="Kyrpides N."/>
            <person name="Ivanova N."/>
            <person name="Mikhailova N."/>
            <person name="Pagani I."/>
            <person name="Ritalahti K.M."/>
            <person name="Loeffler F.E."/>
            <person name="Woyke T."/>
        </authorList>
    </citation>
    <scope>NUCLEOTIDE SEQUENCE [LARGE SCALE GENOMIC DNA]</scope>
    <source>
        <strain evidence="2">ATCC BAA-1886 / DSM 22777 / Buddy</strain>
    </source>
</reference>
<protein>
    <submittedName>
        <fullName evidence="1">Acetyltransferase</fullName>
    </submittedName>
</protein>
<dbReference type="RefSeq" id="WP_013605839.1">
    <property type="nucleotide sequence ID" value="NC_015152.1"/>
</dbReference>
<dbReference type="AlphaFoldDB" id="F0RXD6"/>
<dbReference type="Gene3D" id="3.40.630.30">
    <property type="match status" value="1"/>
</dbReference>
<dbReference type="InterPro" id="IPR016181">
    <property type="entry name" value="Acyl_CoA_acyltransferase"/>
</dbReference>
<organism evidence="1 2">
    <name type="scientific">Sphaerochaeta globosa (strain ATCC BAA-1886 / DSM 22777 / Buddy)</name>
    <name type="common">Spirochaeta sp. (strain Buddy)</name>
    <dbReference type="NCBI Taxonomy" id="158189"/>
    <lineage>
        <taxon>Bacteria</taxon>
        <taxon>Pseudomonadati</taxon>
        <taxon>Spirochaetota</taxon>
        <taxon>Spirochaetia</taxon>
        <taxon>Spirochaetales</taxon>
        <taxon>Sphaerochaetaceae</taxon>
        <taxon>Sphaerochaeta</taxon>
    </lineage>
</organism>
<gene>
    <name evidence="1" type="ordered locus">SpiBuddy_0144</name>
</gene>
<dbReference type="SUPFAM" id="SSF55729">
    <property type="entry name" value="Acyl-CoA N-acyltransferases (Nat)"/>
    <property type="match status" value="1"/>
</dbReference>
<dbReference type="GO" id="GO:0016740">
    <property type="term" value="F:transferase activity"/>
    <property type="evidence" value="ECO:0007669"/>
    <property type="project" value="UniProtKB-KW"/>
</dbReference>
<evidence type="ECO:0000313" key="1">
    <source>
        <dbReference type="EMBL" id="ADY11986.1"/>
    </source>
</evidence>
<dbReference type="Proteomes" id="UP000008466">
    <property type="component" value="Chromosome"/>
</dbReference>
<dbReference type="STRING" id="158189.SpiBuddy_0144"/>
<dbReference type="eggNOG" id="COG5628">
    <property type="taxonomic scope" value="Bacteria"/>
</dbReference>
<keyword evidence="1" id="KW-0808">Transferase</keyword>
<keyword evidence="2" id="KW-1185">Reference proteome</keyword>
<name>F0RXD6_SPHGB</name>
<accession>F0RXD6</accession>
<proteinExistence type="predicted"/>
<dbReference type="KEGG" id="sbu:SpiBuddy_0144"/>
<evidence type="ECO:0000313" key="2">
    <source>
        <dbReference type="Proteomes" id="UP000008466"/>
    </source>
</evidence>
<dbReference type="EMBL" id="CP002541">
    <property type="protein sequence ID" value="ADY11986.1"/>
    <property type="molecule type" value="Genomic_DNA"/>
</dbReference>